<dbReference type="UniPathway" id="UPA00782"/>
<keyword evidence="5" id="KW-0408">Iron</keyword>
<dbReference type="NCBIfam" id="TIGR04085">
    <property type="entry name" value="rSAM_more_4Fe4S"/>
    <property type="match status" value="1"/>
</dbReference>
<dbReference type="RefSeq" id="WP_104793079.1">
    <property type="nucleotide sequence ID" value="NZ_PTPZ01000002.1"/>
</dbReference>
<dbReference type="InterPro" id="IPR023885">
    <property type="entry name" value="4Fe4S-binding_SPASM_dom"/>
</dbReference>
<dbReference type="InterPro" id="IPR058240">
    <property type="entry name" value="rSAM_sf"/>
</dbReference>
<comment type="cofactor">
    <cofactor evidence="1">
        <name>[4Fe-4S] cluster</name>
        <dbReference type="ChEBI" id="CHEBI:49883"/>
    </cofactor>
</comment>
<evidence type="ECO:0000256" key="1">
    <source>
        <dbReference type="ARBA" id="ARBA00001966"/>
    </source>
</evidence>
<evidence type="ECO:0000259" key="7">
    <source>
        <dbReference type="Pfam" id="PF04055"/>
    </source>
</evidence>
<dbReference type="InterPro" id="IPR013785">
    <property type="entry name" value="Aldolase_TIM"/>
</dbReference>
<dbReference type="GO" id="GO:0003824">
    <property type="term" value="F:catalytic activity"/>
    <property type="evidence" value="ECO:0007669"/>
    <property type="project" value="InterPro"/>
</dbReference>
<organism evidence="8 9">
    <name type="scientific">Cloacibacterium normanense</name>
    <dbReference type="NCBI Taxonomy" id="237258"/>
    <lineage>
        <taxon>Bacteria</taxon>
        <taxon>Pseudomonadati</taxon>
        <taxon>Bacteroidota</taxon>
        <taxon>Flavobacteriia</taxon>
        <taxon>Flavobacteriales</taxon>
        <taxon>Weeksellaceae</taxon>
    </lineage>
</organism>
<dbReference type="GO" id="GO:0046872">
    <property type="term" value="F:metal ion binding"/>
    <property type="evidence" value="ECO:0007669"/>
    <property type="project" value="UniProtKB-KW"/>
</dbReference>
<keyword evidence="4" id="KW-0479">Metal-binding</keyword>
<keyword evidence="3" id="KW-0949">S-adenosyl-L-methionine</keyword>
<evidence type="ECO:0000256" key="3">
    <source>
        <dbReference type="ARBA" id="ARBA00022691"/>
    </source>
</evidence>
<protein>
    <recommendedName>
        <fullName evidence="7">Radical SAM core domain-containing protein</fullName>
    </recommendedName>
</protein>
<keyword evidence="2" id="KW-0004">4Fe-4S</keyword>
<name>A0A2S7I6T1_9FLAO</name>
<dbReference type="SUPFAM" id="SSF102114">
    <property type="entry name" value="Radical SAM enzymes"/>
    <property type="match status" value="1"/>
</dbReference>
<reference evidence="8 9" key="1">
    <citation type="submission" date="2018-02" db="EMBL/GenBank/DDBJ databases">
        <title>Draft genome sequence of bacterial isolates from marine environment.</title>
        <authorList>
            <person name="Singh S.K."/>
            <person name="Hill R."/>
            <person name="Major S."/>
            <person name="Cai H."/>
            <person name="Li Y."/>
        </authorList>
    </citation>
    <scope>NUCLEOTIDE SEQUENCE [LARGE SCALE GENOMIC DNA]</scope>
    <source>
        <strain evidence="8 9">IMET F</strain>
    </source>
</reference>
<evidence type="ECO:0000313" key="8">
    <source>
        <dbReference type="EMBL" id="PPZ92264.1"/>
    </source>
</evidence>
<dbReference type="Pfam" id="PF04055">
    <property type="entry name" value="Radical_SAM"/>
    <property type="match status" value="1"/>
</dbReference>
<dbReference type="PANTHER" id="PTHR43787">
    <property type="entry name" value="FEMO COFACTOR BIOSYNTHESIS PROTEIN NIFB-RELATED"/>
    <property type="match status" value="1"/>
</dbReference>
<feature type="domain" description="Radical SAM core" evidence="7">
    <location>
        <begin position="95"/>
        <end position="235"/>
    </location>
</feature>
<proteinExistence type="predicted"/>
<dbReference type="Gene3D" id="3.20.20.70">
    <property type="entry name" value="Aldolase class I"/>
    <property type="match status" value="1"/>
</dbReference>
<dbReference type="Proteomes" id="UP000238565">
    <property type="component" value="Unassembled WGS sequence"/>
</dbReference>
<sequence length="451" mass="52146">MKLSKYHVITDLLDDYDFPNKQILFSTRTGTSLMIESEIYQNLKTKNFSAIKNDMVDLLKKNLIIVDSEEDEFLIVTSENDKSREEVDVLSFTIQPSANCQLGCYYCAQNHSKDYASDDIIEKYVKRILHFLNSGKTYHGLNIIWYGGEPLTGLSSIKKTTKKLLEICDERGLQYNASMVTNGLSLKKHIFQDLVTNYKIRDFQITLDGLAESHDQRRYTKSGESTFDIIFKNIIECTATQAYQNKQGGISIRINIDKTNHQFVNPLLEYLVEKKINQYVAVSFAPIVDWGGNDAGKDSLTNKQFAEKEIEWLLYCFDNKIKLSNLLPSRKYYACMVERNDSEVFDAFGNIYSCWEFPYTDTYGQDKHKIGNLNNDYETYDENATLRNWSDEIKAGKTWCKTCSHLPVCAGSCPKSWYEGKPACPEFKFNYKEKLILDYYIRKEKEMLADA</sequence>
<comment type="caution">
    <text evidence="8">The sequence shown here is derived from an EMBL/GenBank/DDBJ whole genome shotgun (WGS) entry which is preliminary data.</text>
</comment>
<keyword evidence="6" id="KW-0411">Iron-sulfur</keyword>
<dbReference type="PANTHER" id="PTHR43787:SF3">
    <property type="entry name" value="ARYLSULFATASE REGULATORY PROTEIN"/>
    <property type="match status" value="1"/>
</dbReference>
<evidence type="ECO:0000256" key="4">
    <source>
        <dbReference type="ARBA" id="ARBA00022723"/>
    </source>
</evidence>
<accession>A0A2S7I6T1</accession>
<dbReference type="InterPro" id="IPR007197">
    <property type="entry name" value="rSAM"/>
</dbReference>
<dbReference type="EMBL" id="PTPZ01000002">
    <property type="protein sequence ID" value="PPZ92264.1"/>
    <property type="molecule type" value="Genomic_DNA"/>
</dbReference>
<evidence type="ECO:0000313" key="9">
    <source>
        <dbReference type="Proteomes" id="UP000238565"/>
    </source>
</evidence>
<gene>
    <name evidence="8" type="ORF">C3729_04650</name>
</gene>
<evidence type="ECO:0000256" key="6">
    <source>
        <dbReference type="ARBA" id="ARBA00023014"/>
    </source>
</evidence>
<dbReference type="SFLD" id="SFLDG01067">
    <property type="entry name" value="SPASM/twitch_domain_containing"/>
    <property type="match status" value="1"/>
</dbReference>
<dbReference type="AlphaFoldDB" id="A0A2S7I6T1"/>
<evidence type="ECO:0000256" key="2">
    <source>
        <dbReference type="ARBA" id="ARBA00022485"/>
    </source>
</evidence>
<evidence type="ECO:0000256" key="5">
    <source>
        <dbReference type="ARBA" id="ARBA00023004"/>
    </source>
</evidence>
<dbReference type="GO" id="GO:0051539">
    <property type="term" value="F:4 iron, 4 sulfur cluster binding"/>
    <property type="evidence" value="ECO:0007669"/>
    <property type="project" value="UniProtKB-KW"/>
</dbReference>
<dbReference type="CDD" id="cd01335">
    <property type="entry name" value="Radical_SAM"/>
    <property type="match status" value="1"/>
</dbReference>
<dbReference type="SFLD" id="SFLDS00029">
    <property type="entry name" value="Radical_SAM"/>
    <property type="match status" value="1"/>
</dbReference>